<evidence type="ECO:0000256" key="2">
    <source>
        <dbReference type="ARBA" id="ARBA00008520"/>
    </source>
</evidence>
<keyword evidence="3" id="KW-0574">Periplasm</keyword>
<sequence length="590" mass="63165">MAITPRRSKSIATAALPEGPYEAESAPPGRSTSNAAMLQTIEFVDSLRGQGSENLGLDLRDLGIVLHLVRNHVSGRLTTMACLAAASGLSYGTAFRAIEGLIGSGLIVRRPRTATGRSFSLHPSSELLRRWQLFAGHTRRLIEQIASDVSQAVRKPAADMAAVIAPPTVLENKLALPRGLRLLVHADPTFMAMNALKRQFEMILGVPIQSKALSIDRLWAEIVQNGQRPVSAYDIIACDLPWFGDMVGRNRLRPLDDLIAGSEMDMADFLPDAVVSARRRGRQYGIPLLSTAELLAYRTDLLDDAGLAPPRTTVETLAVARALHAPERGRFGIAWNGGRGTALGHTFMVAMAAHGQPIVNLGQTADGFLPEDMTEDHLRPMFDSEAAHAAADYLTELLAVSPPDILSMTWYDRARAYASGHTSLAYAHTLLVTLFESDPASPAYRKTGYVPQPIGLGGRPISPLGGYALALPSNIAPERVAPAWAALAALTSASAAKLFMTNGSLASPRFSVNRDPEVQALSPVIGVVDAIARKGVLRAWPRPPVPGISALIAIAGEEIHDMLSGLKTRAVALATAQNRAEAVMRGLDRD</sequence>
<dbReference type="PANTHER" id="PTHR43649:SF12">
    <property type="entry name" value="DIACETYLCHITOBIOSE BINDING PROTEIN DASA"/>
    <property type="match status" value="1"/>
</dbReference>
<evidence type="ECO:0000256" key="3">
    <source>
        <dbReference type="ARBA" id="ARBA00022764"/>
    </source>
</evidence>
<dbReference type="Proteomes" id="UP000182258">
    <property type="component" value="Unassembled WGS sequence"/>
</dbReference>
<comment type="similarity">
    <text evidence="2">Belongs to the bacterial solute-binding protein 1 family.</text>
</comment>
<dbReference type="GO" id="GO:0042597">
    <property type="term" value="C:periplasmic space"/>
    <property type="evidence" value="ECO:0007669"/>
    <property type="project" value="UniProtKB-SubCell"/>
</dbReference>
<comment type="subcellular location">
    <subcellularLocation>
        <location evidence="1">Periplasm</location>
    </subcellularLocation>
</comment>
<gene>
    <name evidence="4" type="ORF">SAMN04488059_12169</name>
</gene>
<dbReference type="SUPFAM" id="SSF53850">
    <property type="entry name" value="Periplasmic binding protein-like II"/>
    <property type="match status" value="1"/>
</dbReference>
<dbReference type="Gene3D" id="1.10.10.10">
    <property type="entry name" value="Winged helix-like DNA-binding domain superfamily/Winged helix DNA-binding domain"/>
    <property type="match status" value="1"/>
</dbReference>
<reference evidence="4 5" key="1">
    <citation type="submission" date="2016-10" db="EMBL/GenBank/DDBJ databases">
        <authorList>
            <person name="de Groot N.N."/>
        </authorList>
    </citation>
    <scope>NUCLEOTIDE SEQUENCE [LARGE SCALE GENOMIC DNA]</scope>
    <source>
        <strain evidence="4 5">CGMCC 1.10210</strain>
    </source>
</reference>
<protein>
    <submittedName>
        <fullName evidence="4">Multiple sugar transport system substrate-binding protein</fullName>
    </submittedName>
</protein>
<keyword evidence="4" id="KW-0762">Sugar transport</keyword>
<dbReference type="Gene3D" id="3.40.190.10">
    <property type="entry name" value="Periplasmic binding protein-like II"/>
    <property type="match status" value="2"/>
</dbReference>
<keyword evidence="4" id="KW-0813">Transport</keyword>
<name>A0A1I1PNC4_9HYPH</name>
<proteinExistence type="inferred from homology"/>
<dbReference type="PANTHER" id="PTHR43649">
    <property type="entry name" value="ARABINOSE-BINDING PROTEIN-RELATED"/>
    <property type="match status" value="1"/>
</dbReference>
<dbReference type="InterPro" id="IPR006059">
    <property type="entry name" value="SBP"/>
</dbReference>
<accession>A0A1I1PNC4</accession>
<dbReference type="AlphaFoldDB" id="A0A1I1PNC4"/>
<dbReference type="InterPro" id="IPR050490">
    <property type="entry name" value="Bact_solute-bd_prot1"/>
</dbReference>
<evidence type="ECO:0000313" key="5">
    <source>
        <dbReference type="Proteomes" id="UP000182258"/>
    </source>
</evidence>
<dbReference type="Pfam" id="PF01547">
    <property type="entry name" value="SBP_bac_1"/>
    <property type="match status" value="1"/>
</dbReference>
<organism evidence="4 5">
    <name type="scientific">Devosia psychrophila</name>
    <dbReference type="NCBI Taxonomy" id="728005"/>
    <lineage>
        <taxon>Bacteria</taxon>
        <taxon>Pseudomonadati</taxon>
        <taxon>Pseudomonadota</taxon>
        <taxon>Alphaproteobacteria</taxon>
        <taxon>Hyphomicrobiales</taxon>
        <taxon>Devosiaceae</taxon>
        <taxon>Devosia</taxon>
    </lineage>
</organism>
<evidence type="ECO:0000256" key="1">
    <source>
        <dbReference type="ARBA" id="ARBA00004418"/>
    </source>
</evidence>
<dbReference type="EMBL" id="FOMB01000021">
    <property type="protein sequence ID" value="SFD11167.1"/>
    <property type="molecule type" value="Genomic_DNA"/>
</dbReference>
<dbReference type="InterPro" id="IPR036390">
    <property type="entry name" value="WH_DNA-bd_sf"/>
</dbReference>
<evidence type="ECO:0000313" key="4">
    <source>
        <dbReference type="EMBL" id="SFD11167.1"/>
    </source>
</evidence>
<dbReference type="STRING" id="728005.SAMN04488059_12169"/>
<dbReference type="SUPFAM" id="SSF46785">
    <property type="entry name" value="Winged helix' DNA-binding domain"/>
    <property type="match status" value="1"/>
</dbReference>
<dbReference type="InterPro" id="IPR036388">
    <property type="entry name" value="WH-like_DNA-bd_sf"/>
</dbReference>